<dbReference type="OrthoDB" id="205623at2759"/>
<dbReference type="Gene3D" id="3.40.50.300">
    <property type="entry name" value="P-loop containing nucleotide triphosphate hydrolases"/>
    <property type="match status" value="1"/>
</dbReference>
<dbReference type="PANTHER" id="PTHR11783">
    <property type="entry name" value="SULFOTRANSFERASE SULT"/>
    <property type="match status" value="1"/>
</dbReference>
<reference evidence="6 7" key="1">
    <citation type="submission" date="2020-04" db="EMBL/GenBank/DDBJ databases">
        <title>Plant Genome Project.</title>
        <authorList>
            <person name="Zhang R.-G."/>
        </authorList>
    </citation>
    <scope>NUCLEOTIDE SEQUENCE [LARGE SCALE GENOMIC DNA]</scope>
    <source>
        <strain evidence="6">YNK0</strain>
        <tissue evidence="6">Leaf</tissue>
    </source>
</reference>
<keyword evidence="7" id="KW-1185">Reference proteome</keyword>
<dbReference type="EMBL" id="JABCRI010000013">
    <property type="protein sequence ID" value="KAF8394853.1"/>
    <property type="molecule type" value="Genomic_DNA"/>
</dbReference>
<proteinExistence type="inferred from homology"/>
<dbReference type="InterPro" id="IPR000863">
    <property type="entry name" value="Sulfotransferase_dom"/>
</dbReference>
<evidence type="ECO:0000259" key="5">
    <source>
        <dbReference type="Pfam" id="PF00685"/>
    </source>
</evidence>
<evidence type="ECO:0000256" key="3">
    <source>
        <dbReference type="RuleBase" id="RU361155"/>
    </source>
</evidence>
<comment type="caution">
    <text evidence="6">The sequence shown here is derived from an EMBL/GenBank/DDBJ whole genome shotgun (WGS) entry which is preliminary data.</text>
</comment>
<name>A0A834YYQ7_TETSI</name>
<organism evidence="6 7">
    <name type="scientific">Tetracentron sinense</name>
    <name type="common">Spur-leaf</name>
    <dbReference type="NCBI Taxonomy" id="13715"/>
    <lineage>
        <taxon>Eukaryota</taxon>
        <taxon>Viridiplantae</taxon>
        <taxon>Streptophyta</taxon>
        <taxon>Embryophyta</taxon>
        <taxon>Tracheophyta</taxon>
        <taxon>Spermatophyta</taxon>
        <taxon>Magnoliopsida</taxon>
        <taxon>Trochodendrales</taxon>
        <taxon>Trochodendraceae</taxon>
        <taxon>Tetracentron</taxon>
    </lineage>
</organism>
<evidence type="ECO:0000256" key="2">
    <source>
        <dbReference type="ARBA" id="ARBA00022679"/>
    </source>
</evidence>
<dbReference type="GO" id="GO:0008146">
    <property type="term" value="F:sulfotransferase activity"/>
    <property type="evidence" value="ECO:0007669"/>
    <property type="project" value="InterPro"/>
</dbReference>
<dbReference type="Proteomes" id="UP000655225">
    <property type="component" value="Unassembled WGS sequence"/>
</dbReference>
<accession>A0A834YYQ7</accession>
<keyword evidence="4" id="KW-0175">Coiled coil</keyword>
<dbReference type="SUPFAM" id="SSF52540">
    <property type="entry name" value="P-loop containing nucleoside triphosphate hydrolases"/>
    <property type="match status" value="1"/>
</dbReference>
<keyword evidence="2 3" id="KW-0808">Transferase</keyword>
<gene>
    <name evidence="6" type="ORF">HHK36_018790</name>
</gene>
<evidence type="ECO:0000313" key="7">
    <source>
        <dbReference type="Proteomes" id="UP000655225"/>
    </source>
</evidence>
<feature type="domain" description="Sulfotransferase" evidence="5">
    <location>
        <begin position="55"/>
        <end position="306"/>
    </location>
</feature>
<dbReference type="AlphaFoldDB" id="A0A834YYQ7"/>
<evidence type="ECO:0000313" key="6">
    <source>
        <dbReference type="EMBL" id="KAF8394853.1"/>
    </source>
</evidence>
<feature type="coiled-coil region" evidence="4">
    <location>
        <begin position="363"/>
        <end position="390"/>
    </location>
</feature>
<evidence type="ECO:0000256" key="4">
    <source>
        <dbReference type="SAM" id="Coils"/>
    </source>
</evidence>
<dbReference type="InterPro" id="IPR027417">
    <property type="entry name" value="P-loop_NTPase"/>
</dbReference>
<dbReference type="Pfam" id="PF00685">
    <property type="entry name" value="Sulfotransfer_1"/>
    <property type="match status" value="1"/>
</dbReference>
<protein>
    <recommendedName>
        <fullName evidence="3">Sulfotransferase</fullName>
        <ecNumber evidence="3">2.8.2.-</ecNumber>
    </recommendedName>
</protein>
<evidence type="ECO:0000256" key="1">
    <source>
        <dbReference type="ARBA" id="ARBA00005771"/>
    </source>
</evidence>
<comment type="similarity">
    <text evidence="1 3">Belongs to the sulfotransferase 1 family.</text>
</comment>
<dbReference type="OMA" id="AATHEYK"/>
<dbReference type="EC" id="2.8.2.-" evidence="3"/>
<sequence length="413" mass="47810">MDTPESLNEMKSFLADLPKISWRGHTDLHQWKGFWVMPEVVKAVMAIEDQFNPLPTDIILSSFPKTGTTWLKALTVAILSHSSRRQNEVDDDPLLTHNPHELVPFLEMELFGNNPSRDIDKIPSPRVFNTHLPYSLLPDSIKKSGCRIIYIARNPMDTFVSNWHFVNSRFGAAISIEEAFDEFCGGAIPSGPFFDHVLEYWVERWREVRFFITYEELKEVPKKQVKRLAEFLGFSLSLNEIEEIVLRCSYDRLSKLDVNKNGGKVYWSGFEFGSFFRRGVVGDWQNHLSAEMMERVDQIAHQKWEGSDLPRETMEEQWMTLGGNVSRHEVSTTTRGRSKDYHAAMEARLLRVELGFQDGEARFEELGTHLDGFEDRLDELRGEMQGTLNEVMYTEQQKMSSLEARVMEMLTLL</sequence>